<dbReference type="PRINTS" id="PR00455">
    <property type="entry name" value="HTHTETR"/>
</dbReference>
<dbReference type="EMBL" id="VYGV01000025">
    <property type="protein sequence ID" value="NWF48067.1"/>
    <property type="molecule type" value="Genomic_DNA"/>
</dbReference>
<protein>
    <submittedName>
        <fullName evidence="6">TetR/AcrR family transcriptional regulator</fullName>
    </submittedName>
</protein>
<dbReference type="InterPro" id="IPR001647">
    <property type="entry name" value="HTH_TetR"/>
</dbReference>
<dbReference type="InterPro" id="IPR036271">
    <property type="entry name" value="Tet_transcr_reg_TetR-rel_C_sf"/>
</dbReference>
<sequence>MPLIEEAPRQRRERRKEARPGELLDAALTLFVEKGFAATRVEEVAAAAGVSKGTLFLYFPSKEELFKAVVRETIAGRFGEWNEELDAFEGSSAELLRYCMQSWWERIGMTAASGITKLVMSEAGMFPEIAAFYQQEVIGPGHDLLRRILQRGMDRGEFRPMELEYAVYSLIAPMIFLLMWKHSMAPCCPASQRIEPVAFIDSQVGLLLNGLLATPDNTHKSPTS</sequence>
<keyword evidence="7" id="KW-1185">Reference proteome</keyword>
<dbReference type="PROSITE" id="PS50977">
    <property type="entry name" value="HTH_TETR_2"/>
    <property type="match status" value="1"/>
</dbReference>
<evidence type="ECO:0000259" key="5">
    <source>
        <dbReference type="PROSITE" id="PS50977"/>
    </source>
</evidence>
<dbReference type="SUPFAM" id="SSF48498">
    <property type="entry name" value="Tetracyclin repressor-like, C-terminal domain"/>
    <property type="match status" value="1"/>
</dbReference>
<dbReference type="AlphaFoldDB" id="A0A7Y8H068"/>
<feature type="DNA-binding region" description="H-T-H motif" evidence="4">
    <location>
        <begin position="40"/>
        <end position="59"/>
    </location>
</feature>
<feature type="domain" description="HTH tetR-type" evidence="5">
    <location>
        <begin position="17"/>
        <end position="77"/>
    </location>
</feature>
<evidence type="ECO:0000256" key="3">
    <source>
        <dbReference type="ARBA" id="ARBA00023163"/>
    </source>
</evidence>
<name>A0A7Y8H068_9BURK</name>
<dbReference type="InterPro" id="IPR011075">
    <property type="entry name" value="TetR_C"/>
</dbReference>
<dbReference type="GO" id="GO:0003700">
    <property type="term" value="F:DNA-binding transcription factor activity"/>
    <property type="evidence" value="ECO:0007669"/>
    <property type="project" value="TreeGrafter"/>
</dbReference>
<evidence type="ECO:0000313" key="7">
    <source>
        <dbReference type="Proteomes" id="UP000545507"/>
    </source>
</evidence>
<dbReference type="PANTHER" id="PTHR30055:SF234">
    <property type="entry name" value="HTH-TYPE TRANSCRIPTIONAL REGULATOR BETI"/>
    <property type="match status" value="1"/>
</dbReference>
<dbReference type="PANTHER" id="PTHR30055">
    <property type="entry name" value="HTH-TYPE TRANSCRIPTIONAL REGULATOR RUTR"/>
    <property type="match status" value="1"/>
</dbReference>
<proteinExistence type="predicted"/>
<organism evidence="6 7">
    <name type="scientific">Hydrogenophaga aromaticivorans</name>
    <dbReference type="NCBI Taxonomy" id="2610898"/>
    <lineage>
        <taxon>Bacteria</taxon>
        <taxon>Pseudomonadati</taxon>
        <taxon>Pseudomonadota</taxon>
        <taxon>Betaproteobacteria</taxon>
        <taxon>Burkholderiales</taxon>
        <taxon>Comamonadaceae</taxon>
        <taxon>Hydrogenophaga</taxon>
    </lineage>
</organism>
<dbReference type="GO" id="GO:0000976">
    <property type="term" value="F:transcription cis-regulatory region binding"/>
    <property type="evidence" value="ECO:0007669"/>
    <property type="project" value="TreeGrafter"/>
</dbReference>
<dbReference type="Gene3D" id="1.10.357.10">
    <property type="entry name" value="Tetracycline Repressor, domain 2"/>
    <property type="match status" value="1"/>
</dbReference>
<accession>A0A7Y8H068</accession>
<reference evidence="6 7" key="1">
    <citation type="submission" date="2019-09" db="EMBL/GenBank/DDBJ databases">
        <title>Hydrogenophaga aromatica sp. nov., isolated from a para-xylene-degrading enrichment culture.</title>
        <authorList>
            <person name="Tancsics A."/>
            <person name="Banerjee S."/>
        </authorList>
    </citation>
    <scope>NUCLEOTIDE SEQUENCE [LARGE SCALE GENOMIC DNA]</scope>
    <source>
        <strain evidence="6 7">D2P1</strain>
    </source>
</reference>
<evidence type="ECO:0000256" key="1">
    <source>
        <dbReference type="ARBA" id="ARBA00023015"/>
    </source>
</evidence>
<evidence type="ECO:0000256" key="4">
    <source>
        <dbReference type="PROSITE-ProRule" id="PRU00335"/>
    </source>
</evidence>
<dbReference type="InterPro" id="IPR009057">
    <property type="entry name" value="Homeodomain-like_sf"/>
</dbReference>
<dbReference type="FunFam" id="1.10.10.60:FF:000141">
    <property type="entry name" value="TetR family transcriptional regulator"/>
    <property type="match status" value="1"/>
</dbReference>
<dbReference type="Gene3D" id="1.10.10.60">
    <property type="entry name" value="Homeodomain-like"/>
    <property type="match status" value="1"/>
</dbReference>
<keyword evidence="3" id="KW-0804">Transcription</keyword>
<dbReference type="Proteomes" id="UP000545507">
    <property type="component" value="Unassembled WGS sequence"/>
</dbReference>
<dbReference type="Pfam" id="PF16859">
    <property type="entry name" value="TetR_C_11"/>
    <property type="match status" value="1"/>
</dbReference>
<gene>
    <name evidence="6" type="ORF">F3K02_22825</name>
</gene>
<evidence type="ECO:0000256" key="2">
    <source>
        <dbReference type="ARBA" id="ARBA00023125"/>
    </source>
</evidence>
<dbReference type="Pfam" id="PF00440">
    <property type="entry name" value="TetR_N"/>
    <property type="match status" value="1"/>
</dbReference>
<dbReference type="SUPFAM" id="SSF46689">
    <property type="entry name" value="Homeodomain-like"/>
    <property type="match status" value="1"/>
</dbReference>
<comment type="caution">
    <text evidence="6">The sequence shown here is derived from an EMBL/GenBank/DDBJ whole genome shotgun (WGS) entry which is preliminary data.</text>
</comment>
<dbReference type="InterPro" id="IPR050109">
    <property type="entry name" value="HTH-type_TetR-like_transc_reg"/>
</dbReference>
<dbReference type="RefSeq" id="WP_177138325.1">
    <property type="nucleotide sequence ID" value="NZ_VYGV01000025.1"/>
</dbReference>
<keyword evidence="2 4" id="KW-0238">DNA-binding</keyword>
<keyword evidence="1" id="KW-0805">Transcription regulation</keyword>
<evidence type="ECO:0000313" key="6">
    <source>
        <dbReference type="EMBL" id="NWF48067.1"/>
    </source>
</evidence>